<feature type="region of interest" description="Disordered" evidence="1">
    <location>
        <begin position="665"/>
        <end position="708"/>
    </location>
</feature>
<organism evidence="2">
    <name type="scientific">Oikopleura dioica</name>
    <name type="common">Tunicate</name>
    <dbReference type="NCBI Taxonomy" id="34765"/>
    <lineage>
        <taxon>Eukaryota</taxon>
        <taxon>Metazoa</taxon>
        <taxon>Chordata</taxon>
        <taxon>Tunicata</taxon>
        <taxon>Appendicularia</taxon>
        <taxon>Copelata</taxon>
        <taxon>Oikopleuridae</taxon>
        <taxon>Oikopleura</taxon>
    </lineage>
</organism>
<feature type="compositionally biased region" description="Basic residues" evidence="1">
    <location>
        <begin position="294"/>
        <end position="303"/>
    </location>
</feature>
<name>E4X854_OIKDI</name>
<feature type="compositionally biased region" description="Polar residues" evidence="1">
    <location>
        <begin position="369"/>
        <end position="388"/>
    </location>
</feature>
<feature type="region of interest" description="Disordered" evidence="1">
    <location>
        <begin position="100"/>
        <end position="128"/>
    </location>
</feature>
<feature type="compositionally biased region" description="Polar residues" evidence="1">
    <location>
        <begin position="695"/>
        <end position="708"/>
    </location>
</feature>
<evidence type="ECO:0000256" key="1">
    <source>
        <dbReference type="SAM" id="MobiDB-lite"/>
    </source>
</evidence>
<dbReference type="AlphaFoldDB" id="E4X854"/>
<sequence length="708" mass="79698">MTSHLRLRSAAYGNPEPSVGGPVSRPGLVRIDKPQVADSSKLNAGAFNSTGRSSVMSDDILKLARIEAKRMRREKSAIDRPEEAISSAQFPQFQTIATTSYSNSMRSGRKKQSKQPADSKKFTNISSKINNKSSSIDVKRQLEHLRNEIEGMATQLADEVPSDVEDVDKDFDDESNRWFAREFYAVKHETTLINRMRDDRKQKNGVVKLHRSALRLMQVAASRPILRVLNPHIYSQLGDLVRELVELSTRLGLPLWEPHSILEALEQAVYFPPRKNTNRRQSINPSDVAELLKPKNRKSQSRMKLKDSERAALSKTSQIQFDLPKKIYSESNRGGGGVLINKKKSILKFSKAVPDQIYQDQNRVKPRQRPSTAQSRSNARTSKSSGNEQRPRSAQAPQRGADARRCTDCAGRPHSPQASSSARLVEIDSFSQPMEEDAPNRRPINTHDARSESAVAPVAPRNPPRGNEFSVIAPGLRKSTENGLPPRTSYIIDDSEGQNLKDTESTKRWSAFNAEFERIEREDRDIRIRLSNLYNDAPLSATKTQTTNRQYEEDRREKLELLNLPTKTKSKNFKEIPESFDVTLLQSAVTRPFIQKSSDLQLERSEESLLVNSIADNVLTTLVDDVFIEAEKIMDDYVDKIYQEELNGVDEYCAMSIISSSMLSQSSRSPSTVRNQTLSETQTTTRTQTELDVSASHTNTGLHSTQAN</sequence>
<protein>
    <submittedName>
        <fullName evidence="2">Uncharacterized protein</fullName>
    </submittedName>
</protein>
<dbReference type="EMBL" id="FN653028">
    <property type="protein sequence ID" value="CBY18877.1"/>
    <property type="molecule type" value="Genomic_DNA"/>
</dbReference>
<accession>E4X854</accession>
<feature type="region of interest" description="Disordered" evidence="1">
    <location>
        <begin position="292"/>
        <end position="316"/>
    </location>
</feature>
<dbReference type="OrthoDB" id="10478679at2759"/>
<feature type="region of interest" description="Disordered" evidence="1">
    <location>
        <begin position="357"/>
        <end position="471"/>
    </location>
</feature>
<dbReference type="Proteomes" id="UP000001307">
    <property type="component" value="Unassembled WGS sequence"/>
</dbReference>
<gene>
    <name evidence="2" type="ORF">GSOID_T00003747001</name>
</gene>
<keyword evidence="3" id="KW-1185">Reference proteome</keyword>
<feature type="region of interest" description="Disordered" evidence="1">
    <location>
        <begin position="1"/>
        <end position="26"/>
    </location>
</feature>
<evidence type="ECO:0000313" key="3">
    <source>
        <dbReference type="Proteomes" id="UP000001307"/>
    </source>
</evidence>
<feature type="compositionally biased region" description="Low complexity" evidence="1">
    <location>
        <begin position="665"/>
        <end position="691"/>
    </location>
</feature>
<evidence type="ECO:0000313" key="2">
    <source>
        <dbReference type="EMBL" id="CBY18877.1"/>
    </source>
</evidence>
<reference evidence="2" key="1">
    <citation type="journal article" date="2010" name="Science">
        <title>Plasticity of animal genome architecture unmasked by rapid evolution of a pelagic tunicate.</title>
        <authorList>
            <person name="Denoeud F."/>
            <person name="Henriet S."/>
            <person name="Mungpakdee S."/>
            <person name="Aury J.M."/>
            <person name="Da Silva C."/>
            <person name="Brinkmann H."/>
            <person name="Mikhaleva J."/>
            <person name="Olsen L.C."/>
            <person name="Jubin C."/>
            <person name="Canestro C."/>
            <person name="Bouquet J.M."/>
            <person name="Danks G."/>
            <person name="Poulain J."/>
            <person name="Campsteijn C."/>
            <person name="Adamski M."/>
            <person name="Cross I."/>
            <person name="Yadetie F."/>
            <person name="Muffato M."/>
            <person name="Louis A."/>
            <person name="Butcher S."/>
            <person name="Tsagkogeorga G."/>
            <person name="Konrad A."/>
            <person name="Singh S."/>
            <person name="Jensen M.F."/>
            <person name="Cong E.H."/>
            <person name="Eikeseth-Otteraa H."/>
            <person name="Noel B."/>
            <person name="Anthouard V."/>
            <person name="Porcel B.M."/>
            <person name="Kachouri-Lafond R."/>
            <person name="Nishino A."/>
            <person name="Ugolini M."/>
            <person name="Chourrout P."/>
            <person name="Nishida H."/>
            <person name="Aasland R."/>
            <person name="Huzurbazar S."/>
            <person name="Westhof E."/>
            <person name="Delsuc F."/>
            <person name="Lehrach H."/>
            <person name="Reinhardt R."/>
            <person name="Weissenbach J."/>
            <person name="Roy S.W."/>
            <person name="Artiguenave F."/>
            <person name="Postlethwait J.H."/>
            <person name="Manak J.R."/>
            <person name="Thompson E.M."/>
            <person name="Jaillon O."/>
            <person name="Du Pasquier L."/>
            <person name="Boudinot P."/>
            <person name="Liberles D.A."/>
            <person name="Volff J.N."/>
            <person name="Philippe H."/>
            <person name="Lenhard B."/>
            <person name="Roest Crollius H."/>
            <person name="Wincker P."/>
            <person name="Chourrout D."/>
        </authorList>
    </citation>
    <scope>NUCLEOTIDE SEQUENCE [LARGE SCALE GENOMIC DNA]</scope>
</reference>
<dbReference type="InParanoid" id="E4X854"/>
<proteinExistence type="predicted"/>